<dbReference type="InterPro" id="IPR017896">
    <property type="entry name" value="4Fe4S_Fe-S-bd"/>
</dbReference>
<feature type="domain" description="4Fe-4S ferredoxin-type" evidence="4">
    <location>
        <begin position="50"/>
        <end position="79"/>
    </location>
</feature>
<dbReference type="Pfam" id="PF25160">
    <property type="entry name" value="LdpA_Fe-S-bd"/>
    <property type="match status" value="1"/>
</dbReference>
<dbReference type="KEGG" id="awo:Awo_c05110"/>
<dbReference type="InterPro" id="IPR057431">
    <property type="entry name" value="LdpA_Fe-S-bd"/>
</dbReference>
<evidence type="ECO:0000259" key="4">
    <source>
        <dbReference type="PROSITE" id="PS51379"/>
    </source>
</evidence>
<keyword evidence="6" id="KW-1185">Reference proteome</keyword>
<keyword evidence="1" id="KW-0479">Metal-binding</keyword>
<accession>H6LID6</accession>
<dbReference type="HOGENOM" id="CLU_139698_10_0_9"/>
<dbReference type="Proteomes" id="UP000007177">
    <property type="component" value="Chromosome"/>
</dbReference>
<dbReference type="EMBL" id="CP002987">
    <property type="protein sequence ID" value="AFA47310.1"/>
    <property type="molecule type" value="Genomic_DNA"/>
</dbReference>
<organism evidence="5 6">
    <name type="scientific">Acetobacterium woodii (strain ATCC 29683 / DSM 1030 / JCM 2381 / KCTC 1655 / WB1)</name>
    <dbReference type="NCBI Taxonomy" id="931626"/>
    <lineage>
        <taxon>Bacteria</taxon>
        <taxon>Bacillati</taxon>
        <taxon>Bacillota</taxon>
        <taxon>Clostridia</taxon>
        <taxon>Eubacteriales</taxon>
        <taxon>Eubacteriaceae</taxon>
        <taxon>Acetobacterium</taxon>
    </lineage>
</organism>
<dbReference type="AlphaFoldDB" id="H6LID6"/>
<keyword evidence="3" id="KW-0411">Iron-sulfur</keyword>
<dbReference type="GO" id="GO:0051536">
    <property type="term" value="F:iron-sulfur cluster binding"/>
    <property type="evidence" value="ECO:0007669"/>
    <property type="project" value="UniProtKB-KW"/>
</dbReference>
<evidence type="ECO:0000256" key="3">
    <source>
        <dbReference type="ARBA" id="ARBA00023014"/>
    </source>
</evidence>
<dbReference type="RefSeq" id="WP_014354913.1">
    <property type="nucleotide sequence ID" value="NC_016894.1"/>
</dbReference>
<proteinExistence type="predicted"/>
<evidence type="ECO:0000256" key="2">
    <source>
        <dbReference type="ARBA" id="ARBA00023004"/>
    </source>
</evidence>
<reference evidence="5 6" key="2">
    <citation type="journal article" date="2012" name="PLoS ONE">
        <title>An ancient pathway combining carbon dioxide fixation with the generation and utilization of a sodium ion gradient for ATP synthesis.</title>
        <authorList>
            <person name="Poehlein A."/>
            <person name="Schmidt S."/>
            <person name="Kaster A.K."/>
            <person name="Goenrich M."/>
            <person name="Vollmers J."/>
            <person name="Thurmer A."/>
            <person name="Bertsch J."/>
            <person name="Schuchmann K."/>
            <person name="Voigt B."/>
            <person name="Hecker M."/>
            <person name="Daniel R."/>
            <person name="Thauer R.K."/>
            <person name="Gottschalk G."/>
            <person name="Muller V."/>
        </authorList>
    </citation>
    <scope>NUCLEOTIDE SEQUENCE [LARGE SCALE GENOMIC DNA]</scope>
    <source>
        <strain evidence="6">ATCC 29683 / DSM 1030 / JCM 2381 / KCTC 1655 / WB1</strain>
    </source>
</reference>
<gene>
    <name evidence="5" type="ordered locus">Awo_c05110</name>
</gene>
<dbReference type="SUPFAM" id="SSF54862">
    <property type="entry name" value="4Fe-4S ferredoxins"/>
    <property type="match status" value="1"/>
</dbReference>
<evidence type="ECO:0000313" key="6">
    <source>
        <dbReference type="Proteomes" id="UP000007177"/>
    </source>
</evidence>
<sequence>MIESTHSAPKNKAAVNKVTLSVKKERCPQNHPCPSVSVCPVDALSQVGFAAPEVDMNKCIGCGKCVNFCPMNALVLTLK</sequence>
<dbReference type="STRING" id="931626.Awo_c05110"/>
<evidence type="ECO:0000313" key="5">
    <source>
        <dbReference type="EMBL" id="AFA47310.1"/>
    </source>
</evidence>
<dbReference type="OrthoDB" id="9794954at2"/>
<reference evidence="6" key="1">
    <citation type="submission" date="2011-07" db="EMBL/GenBank/DDBJ databases">
        <title>Complete genome sequence of Acetobacterium woodii.</title>
        <authorList>
            <person name="Poehlein A."/>
            <person name="Schmidt S."/>
            <person name="Kaster A.-K."/>
            <person name="Goenrich M."/>
            <person name="Vollmers J."/>
            <person name="Thuermer A."/>
            <person name="Gottschalk G."/>
            <person name="Thauer R.K."/>
            <person name="Daniel R."/>
            <person name="Mueller V."/>
        </authorList>
    </citation>
    <scope>NUCLEOTIDE SEQUENCE [LARGE SCALE GENOMIC DNA]</scope>
    <source>
        <strain evidence="6">ATCC 29683 / DSM 1030 / JCM 2381 / KCTC 1655 / WB1</strain>
    </source>
</reference>
<evidence type="ECO:0000256" key="1">
    <source>
        <dbReference type="ARBA" id="ARBA00022723"/>
    </source>
</evidence>
<keyword evidence="2" id="KW-0408">Iron</keyword>
<dbReference type="eggNOG" id="COG2221">
    <property type="taxonomic scope" value="Bacteria"/>
</dbReference>
<dbReference type="Gene3D" id="3.30.70.20">
    <property type="match status" value="1"/>
</dbReference>
<dbReference type="GO" id="GO:0046872">
    <property type="term" value="F:metal ion binding"/>
    <property type="evidence" value="ECO:0007669"/>
    <property type="project" value="UniProtKB-KW"/>
</dbReference>
<dbReference type="PROSITE" id="PS00198">
    <property type="entry name" value="4FE4S_FER_1"/>
    <property type="match status" value="1"/>
</dbReference>
<protein>
    <submittedName>
        <fullName evidence="5">Putative 4Fe-4S ferredoxin iron-sulfur binding domain protein</fullName>
    </submittedName>
</protein>
<name>H6LID6_ACEWD</name>
<dbReference type="InterPro" id="IPR017900">
    <property type="entry name" value="4Fe4S_Fe_S_CS"/>
</dbReference>
<dbReference type="PROSITE" id="PS51379">
    <property type="entry name" value="4FE4S_FER_2"/>
    <property type="match status" value="1"/>
</dbReference>